<proteinExistence type="predicted"/>
<organism evidence="1 2">
    <name type="scientific">Gracilariopsis chorda</name>
    <dbReference type="NCBI Taxonomy" id="448386"/>
    <lineage>
        <taxon>Eukaryota</taxon>
        <taxon>Rhodophyta</taxon>
        <taxon>Florideophyceae</taxon>
        <taxon>Rhodymeniophycidae</taxon>
        <taxon>Gracilariales</taxon>
        <taxon>Gracilariaceae</taxon>
        <taxon>Gracilariopsis</taxon>
    </lineage>
</organism>
<dbReference type="AlphaFoldDB" id="A0A2V3IJ60"/>
<sequence length="87" mass="10049">MDKAILAVEKAEELRNKIGERQDVQDQERLSLDMSRVVCEEKLLALEEQRINNAASAADDRIKIEQRRADLEERKLEGVRSKAEENN</sequence>
<gene>
    <name evidence="1" type="ORF">BWQ96_08149</name>
</gene>
<keyword evidence="2" id="KW-1185">Reference proteome</keyword>
<name>A0A2V3IJ60_9FLOR</name>
<evidence type="ECO:0000313" key="2">
    <source>
        <dbReference type="Proteomes" id="UP000247409"/>
    </source>
</evidence>
<dbReference type="EMBL" id="NBIV01000176">
    <property type="protein sequence ID" value="PXF42117.1"/>
    <property type="molecule type" value="Genomic_DNA"/>
</dbReference>
<accession>A0A2V3IJ60</accession>
<comment type="caution">
    <text evidence="1">The sequence shown here is derived from an EMBL/GenBank/DDBJ whole genome shotgun (WGS) entry which is preliminary data.</text>
</comment>
<reference evidence="1 2" key="1">
    <citation type="journal article" date="2018" name="Mol. Biol. Evol.">
        <title>Analysis of the draft genome of the red seaweed Gracilariopsis chorda provides insights into genome size evolution in Rhodophyta.</title>
        <authorList>
            <person name="Lee J."/>
            <person name="Yang E.C."/>
            <person name="Graf L."/>
            <person name="Yang J.H."/>
            <person name="Qiu H."/>
            <person name="Zel Zion U."/>
            <person name="Chan C.X."/>
            <person name="Stephens T.G."/>
            <person name="Weber A.P.M."/>
            <person name="Boo G.H."/>
            <person name="Boo S.M."/>
            <person name="Kim K.M."/>
            <person name="Shin Y."/>
            <person name="Jung M."/>
            <person name="Lee S.J."/>
            <person name="Yim H.S."/>
            <person name="Lee J.H."/>
            <person name="Bhattacharya D."/>
            <person name="Yoon H.S."/>
        </authorList>
    </citation>
    <scope>NUCLEOTIDE SEQUENCE [LARGE SCALE GENOMIC DNA]</scope>
    <source>
        <strain evidence="1 2">SKKU-2015</strain>
        <tissue evidence="1">Whole body</tissue>
    </source>
</reference>
<protein>
    <submittedName>
        <fullName evidence="1">Uncharacterized protein</fullName>
    </submittedName>
</protein>
<dbReference type="Proteomes" id="UP000247409">
    <property type="component" value="Unassembled WGS sequence"/>
</dbReference>
<evidence type="ECO:0000313" key="1">
    <source>
        <dbReference type="EMBL" id="PXF42117.1"/>
    </source>
</evidence>